<keyword evidence="2" id="KW-1185">Reference proteome</keyword>
<evidence type="ECO:0000313" key="1">
    <source>
        <dbReference type="EMBL" id="TGM22859.1"/>
    </source>
</evidence>
<evidence type="ECO:0000313" key="2">
    <source>
        <dbReference type="Proteomes" id="UP000297422"/>
    </source>
</evidence>
<name>A0ABY2NEY3_9LEPT</name>
<proteinExistence type="predicted"/>
<dbReference type="EMBL" id="RQGT01000002">
    <property type="protein sequence ID" value="TGM22859.1"/>
    <property type="molecule type" value="Genomic_DNA"/>
</dbReference>
<reference evidence="2" key="1">
    <citation type="journal article" date="2019" name="PLoS Negl. Trop. Dis.">
        <title>Revisiting the worldwide diversity of Leptospira species in the environment.</title>
        <authorList>
            <person name="Vincent A.T."/>
            <person name="Schiettekatte O."/>
            <person name="Bourhy P."/>
            <person name="Veyrier F.J."/>
            <person name="Picardeau M."/>
        </authorList>
    </citation>
    <scope>NUCLEOTIDE SEQUENCE [LARGE SCALE GENOMIC DNA]</scope>
    <source>
        <strain evidence="2">201702407</strain>
    </source>
</reference>
<organism evidence="1 2">
    <name type="scientific">Leptospira stimsonii</name>
    <dbReference type="NCBI Taxonomy" id="2202203"/>
    <lineage>
        <taxon>Bacteria</taxon>
        <taxon>Pseudomonadati</taxon>
        <taxon>Spirochaetota</taxon>
        <taxon>Spirochaetia</taxon>
        <taxon>Leptospirales</taxon>
        <taxon>Leptospiraceae</taxon>
        <taxon>Leptospira</taxon>
    </lineage>
</organism>
<comment type="caution">
    <text evidence="1">The sequence shown here is derived from an EMBL/GenBank/DDBJ whole genome shotgun (WGS) entry which is preliminary data.</text>
</comment>
<protein>
    <submittedName>
        <fullName evidence="1">Uncharacterized protein</fullName>
    </submittedName>
</protein>
<accession>A0ABY2NEY3</accession>
<gene>
    <name evidence="1" type="ORF">EHQ90_00185</name>
</gene>
<sequence length="203" mass="23423">METRITNLNKHSDFLFAGVPSQIGPNLLLESTGMFYLAFYDEKGTRIEPKKKSDRCSGSLIGSKRFQRISLSKGKLGLASPKQGKHSDIRNRRIGYDSFSNLFQNRFLRLMELRQTETGIYLCHGKNRHEKSGRIFDPRIWKRYFGTSYGTVKPSGIFRINVLKNSNMKNFALFTPKNKNAKREIGFLPIFRTQERTTVSSEK</sequence>
<dbReference type="Proteomes" id="UP000297422">
    <property type="component" value="Unassembled WGS sequence"/>
</dbReference>